<sequence length="347" mass="38739">MLKPRSLDSTKPTSIKTAQYLLIIKLAFMIAVFGQVFTMDKEKLEDANMAVVLMNFGMAVLPVALALFFIKKRMYWPTIIMCFFILWLSSIDMIQLVLSFATLLFLFNRKSRNYLRGEGDKLGAEQGPIEVEAEVDPDEAGAEDGAEAEQRRSADAEALPDGETQPQQREVKQSAAAPVRTKAKPSAAPTVEIREATPDDAGTIHQVMLEAFEEFRAAVPPSSALEETEEGIREGLASGSEFAAIVYEDNIPSAMVRYRFDGDAISFFRLSVVPSRRKRGLARMLVEWIERMGVTKGMNRSTCMVRQSVHRNLVLYENMGYEVVGNELFVRPQGTVKALKLEKKIGI</sequence>
<gene>
    <name evidence="4" type="ORF">E6C55_30960</name>
</gene>
<evidence type="ECO:0000256" key="1">
    <source>
        <dbReference type="SAM" id="MobiDB-lite"/>
    </source>
</evidence>
<dbReference type="GO" id="GO:0016747">
    <property type="term" value="F:acyltransferase activity, transferring groups other than amino-acyl groups"/>
    <property type="evidence" value="ECO:0007669"/>
    <property type="project" value="InterPro"/>
</dbReference>
<feature type="domain" description="N-acetyltransferase" evidence="3">
    <location>
        <begin position="191"/>
        <end position="342"/>
    </location>
</feature>
<reference evidence="4 5" key="1">
    <citation type="submission" date="2019-04" db="EMBL/GenBank/DDBJ databases">
        <title>Cohnella sp. nov. isolated from preserved vegetables.</title>
        <authorList>
            <person name="Lin S.-Y."/>
            <person name="Hung M.-H."/>
            <person name="Young C.-C."/>
        </authorList>
    </citation>
    <scope>NUCLEOTIDE SEQUENCE [LARGE SCALE GENOMIC DNA]</scope>
    <source>
        <strain evidence="4 5">CC-MHH1044</strain>
    </source>
</reference>
<dbReference type="InterPro" id="IPR016181">
    <property type="entry name" value="Acyl_CoA_acyltransferase"/>
</dbReference>
<dbReference type="AlphaFoldDB" id="A0A4S4BFF4"/>
<evidence type="ECO:0000313" key="5">
    <source>
        <dbReference type="Proteomes" id="UP000310636"/>
    </source>
</evidence>
<keyword evidence="2" id="KW-0472">Membrane</keyword>
<feature type="compositionally biased region" description="Acidic residues" evidence="1">
    <location>
        <begin position="131"/>
        <end position="147"/>
    </location>
</feature>
<feature type="transmembrane region" description="Helical" evidence="2">
    <location>
        <begin position="50"/>
        <end position="70"/>
    </location>
</feature>
<keyword evidence="2" id="KW-0812">Transmembrane</keyword>
<organism evidence="4 5">
    <name type="scientific">Cohnella fermenti</name>
    <dbReference type="NCBI Taxonomy" id="2565925"/>
    <lineage>
        <taxon>Bacteria</taxon>
        <taxon>Bacillati</taxon>
        <taxon>Bacillota</taxon>
        <taxon>Bacilli</taxon>
        <taxon>Bacillales</taxon>
        <taxon>Paenibacillaceae</taxon>
        <taxon>Cohnella</taxon>
    </lineage>
</organism>
<dbReference type="Gene3D" id="3.40.630.30">
    <property type="match status" value="1"/>
</dbReference>
<feature type="region of interest" description="Disordered" evidence="1">
    <location>
        <begin position="126"/>
        <end position="197"/>
    </location>
</feature>
<dbReference type="RefSeq" id="WP_136373709.1">
    <property type="nucleotide sequence ID" value="NZ_SSOB01000064.1"/>
</dbReference>
<feature type="transmembrane region" description="Helical" evidence="2">
    <location>
        <begin position="76"/>
        <end position="107"/>
    </location>
</feature>
<feature type="transmembrane region" description="Helical" evidence="2">
    <location>
        <begin position="20"/>
        <end position="38"/>
    </location>
</feature>
<proteinExistence type="predicted"/>
<keyword evidence="2" id="KW-1133">Transmembrane helix</keyword>
<name>A0A4S4BFF4_9BACL</name>
<evidence type="ECO:0000313" key="4">
    <source>
        <dbReference type="EMBL" id="THF73061.1"/>
    </source>
</evidence>
<dbReference type="Pfam" id="PF13508">
    <property type="entry name" value="Acetyltransf_7"/>
    <property type="match status" value="1"/>
</dbReference>
<protein>
    <submittedName>
        <fullName evidence="4">GNAT family N-acetyltransferase</fullName>
    </submittedName>
</protein>
<evidence type="ECO:0000256" key="2">
    <source>
        <dbReference type="SAM" id="Phobius"/>
    </source>
</evidence>
<dbReference type="Proteomes" id="UP000310636">
    <property type="component" value="Unassembled WGS sequence"/>
</dbReference>
<dbReference type="InterPro" id="IPR000182">
    <property type="entry name" value="GNAT_dom"/>
</dbReference>
<evidence type="ECO:0000259" key="3">
    <source>
        <dbReference type="PROSITE" id="PS51186"/>
    </source>
</evidence>
<comment type="caution">
    <text evidence="4">The sequence shown here is derived from an EMBL/GenBank/DDBJ whole genome shotgun (WGS) entry which is preliminary data.</text>
</comment>
<dbReference type="PROSITE" id="PS51186">
    <property type="entry name" value="GNAT"/>
    <property type="match status" value="1"/>
</dbReference>
<accession>A0A4S4BFF4</accession>
<keyword evidence="4" id="KW-0808">Transferase</keyword>
<dbReference type="OrthoDB" id="2594246at2"/>
<dbReference type="EMBL" id="SSOB01000064">
    <property type="protein sequence ID" value="THF73061.1"/>
    <property type="molecule type" value="Genomic_DNA"/>
</dbReference>
<keyword evidence="5" id="KW-1185">Reference proteome</keyword>
<dbReference type="SUPFAM" id="SSF55729">
    <property type="entry name" value="Acyl-CoA N-acyltransferases (Nat)"/>
    <property type="match status" value="1"/>
</dbReference>